<evidence type="ECO:0000256" key="6">
    <source>
        <dbReference type="PROSITE-ProRule" id="PRU00504"/>
    </source>
</evidence>
<dbReference type="AlphaFoldDB" id="A0AAV4GUG6"/>
<gene>
    <name evidence="10" type="ORF">ElyMa_002544900</name>
</gene>
<keyword evidence="2" id="KW-0677">Repeat</keyword>
<organism evidence="10 11">
    <name type="scientific">Elysia marginata</name>
    <dbReference type="NCBI Taxonomy" id="1093978"/>
    <lineage>
        <taxon>Eukaryota</taxon>
        <taxon>Metazoa</taxon>
        <taxon>Spiralia</taxon>
        <taxon>Lophotrochozoa</taxon>
        <taxon>Mollusca</taxon>
        <taxon>Gastropoda</taxon>
        <taxon>Heterobranchia</taxon>
        <taxon>Euthyneura</taxon>
        <taxon>Panpulmonata</taxon>
        <taxon>Sacoglossa</taxon>
        <taxon>Placobranchoidea</taxon>
        <taxon>Plakobranchidae</taxon>
        <taxon>Elysia</taxon>
    </lineage>
</organism>
<dbReference type="EMBL" id="BMAT01005238">
    <property type="protein sequence ID" value="GFR89517.1"/>
    <property type="molecule type" value="Genomic_DNA"/>
</dbReference>
<feature type="region of interest" description="Disordered" evidence="7">
    <location>
        <begin position="248"/>
        <end position="276"/>
    </location>
</feature>
<feature type="repeat" description="NHL" evidence="6">
    <location>
        <begin position="1059"/>
        <end position="1100"/>
    </location>
</feature>
<feature type="repeat" description="NHL" evidence="6">
    <location>
        <begin position="1101"/>
        <end position="1142"/>
    </location>
</feature>
<feature type="compositionally biased region" description="Polar residues" evidence="7">
    <location>
        <begin position="112"/>
        <end position="121"/>
    </location>
</feature>
<dbReference type="InterPro" id="IPR001841">
    <property type="entry name" value="Znf_RING"/>
</dbReference>
<dbReference type="InterPro" id="IPR017907">
    <property type="entry name" value="Znf_RING_CS"/>
</dbReference>
<evidence type="ECO:0000259" key="9">
    <source>
        <dbReference type="PROSITE" id="PS50119"/>
    </source>
</evidence>
<dbReference type="PANTHER" id="PTHR25462">
    <property type="entry name" value="BONUS, ISOFORM C-RELATED"/>
    <property type="match status" value="1"/>
</dbReference>
<name>A0AAV4GUG6_9GAST</name>
<dbReference type="PROSITE" id="PS50089">
    <property type="entry name" value="ZF_RING_2"/>
    <property type="match status" value="1"/>
</dbReference>
<keyword evidence="11" id="KW-1185">Reference proteome</keyword>
<dbReference type="InterPro" id="IPR011042">
    <property type="entry name" value="6-blade_b-propeller_TolB-like"/>
</dbReference>
<dbReference type="InterPro" id="IPR047153">
    <property type="entry name" value="TRIM45/56/19-like"/>
</dbReference>
<dbReference type="SUPFAM" id="SSF101898">
    <property type="entry name" value="NHL repeat"/>
    <property type="match status" value="1"/>
</dbReference>
<feature type="domain" description="B box-type" evidence="9">
    <location>
        <begin position="585"/>
        <end position="627"/>
    </location>
</feature>
<dbReference type="Gene3D" id="3.30.160.60">
    <property type="entry name" value="Classic Zinc Finger"/>
    <property type="match status" value="1"/>
</dbReference>
<feature type="domain" description="RING-type" evidence="8">
    <location>
        <begin position="512"/>
        <end position="552"/>
    </location>
</feature>
<comment type="caution">
    <text evidence="10">The sequence shown here is derived from an EMBL/GenBank/DDBJ whole genome shotgun (WGS) entry which is preliminary data.</text>
</comment>
<evidence type="ECO:0000313" key="10">
    <source>
        <dbReference type="EMBL" id="GFR89517.1"/>
    </source>
</evidence>
<feature type="region of interest" description="Disordered" evidence="7">
    <location>
        <begin position="996"/>
        <end position="1016"/>
    </location>
</feature>
<keyword evidence="3 5" id="KW-0863">Zinc-finger</keyword>
<protein>
    <submittedName>
        <fullName evidence="10">B-box type zinc finger protein ncl-1</fullName>
    </submittedName>
</protein>
<dbReference type="SUPFAM" id="SSF57845">
    <property type="entry name" value="B-box zinc-binding domain"/>
    <property type="match status" value="1"/>
</dbReference>
<feature type="domain" description="B box-type" evidence="9">
    <location>
        <begin position="638"/>
        <end position="686"/>
    </location>
</feature>
<dbReference type="GO" id="GO:0061630">
    <property type="term" value="F:ubiquitin protein ligase activity"/>
    <property type="evidence" value="ECO:0007669"/>
    <property type="project" value="TreeGrafter"/>
</dbReference>
<feature type="compositionally biased region" description="Polar residues" evidence="7">
    <location>
        <begin position="262"/>
        <end position="276"/>
    </location>
</feature>
<feature type="compositionally biased region" description="Basic residues" evidence="7">
    <location>
        <begin position="22"/>
        <end position="37"/>
    </location>
</feature>
<dbReference type="Proteomes" id="UP000762676">
    <property type="component" value="Unassembled WGS sequence"/>
</dbReference>
<feature type="compositionally biased region" description="Polar residues" evidence="7">
    <location>
        <begin position="51"/>
        <end position="63"/>
    </location>
</feature>
<evidence type="ECO:0000256" key="2">
    <source>
        <dbReference type="ARBA" id="ARBA00022737"/>
    </source>
</evidence>
<evidence type="ECO:0000259" key="8">
    <source>
        <dbReference type="PROSITE" id="PS50089"/>
    </source>
</evidence>
<dbReference type="InterPro" id="IPR001258">
    <property type="entry name" value="NHL_repeat"/>
</dbReference>
<sequence>MIVHRGCAQLQRSHLLDDNRGPGRRNHSYLPNRRRPPFSHFHTQQQPQQQHNYSTNDPGSSPSVAIGPALLDQERQQSMAMVRHSPAAQVPGRSAWNTAPTSSTPPEAAEDSTITHTSTGNMHGAIGEHRRSSRSSSVSSGGSANSAEGAATTSEASNSLRQAQSGLSRLSLVAASSSTSAAPSSLASSATNPPKGAGGGSTQDAAATEHVGINGAAASASSVSPPSSVALAVGLGLLGDQTSELAEGRPQMQLASEPAEPKTTTPNSMTNEHTISSPFGFFMGGSQSAMQSMQSGMDIGSFSAPAPDPPRQQGRPIIGTNSSGPFSPGMPHATEVDLYRLIGGDNYSSSQFSSVQPESNSMGLPFFDNFHSNSMSMPSDSDLGAVGGYPLPSSSMSYQNMGGAYSNFQPYANSGVSSQFSQNYYGGNSQQLQMRGRNGGFYSSSHSGFSSAPGYYSPTRQSLDYFSSSQNSFQPFSSNDFSLPPPVTHPWRSGSYSHNLGMPDSVLKRITCPGCSKPYKWPHVLQCLHVFCFQCICAKYNEEEKYVQCLTCGRKTPTPDGPCGLSLDYQGCRYMLDMKVFPFSCTGCTRDQEAVTCCTTCMAYLCSECQHGHNAIHAFQGHVLNPIGKIGKSKVSGDYQPFCPKHLEEQTKFCVTCDTMMCELCVTEHIHPDGSNGNNCHSLSEVHDIVIERMKTWNEDASIKAKDTSEMAKRVPFLLQSMDNKKRAIRKQIEEYSDYCKHVVDQNRAAAFESLDRAHSQMECQVSSWSKSVSGIEAELVNLSSFNIRTTEKGSVADVLSLLPMMEEEYKRIMAGYADVIKDQEGIKVDLKFDPNYKESHDVLNCNFMTISFVVNGVEHRVAPALGGPPSTIGLQMQRPIDNGKGRNYVDFTANSDNSDCNYQRWSAAADTMPISTWNIAPERERKGGTFIPHLNRSRVKTSYVHMFGEYGRGEYAFTEPSGQAYLSDGSYVICDTNNHRIVYYNAKHEYVRTIGQPPNLPPVAEDQETRNGSRGKGFTRQEGYLYFPNRVAICPLTQNIVATERPPSHDIQIFTKDGNFIRCFGGNILQHPRGVTVDEEGIIIVVECKVMKVVMFTQEGSFIVSHSVSKELEFPNDVAARDHKIFISDNRGHCVQVFNYDADFLYKIGNESITYFPIGVSINYLNQVVVTDNHNTFNITVFDLEGTTLHIFESVSKLAQCHNVAVHPTSLELMLTTKDCSVYFFNYDPNIPHPHTPPITRSQGGNSNSRRASRINSVMACNPSGASASFY</sequence>
<feature type="region of interest" description="Disordered" evidence="7">
    <location>
        <begin position="13"/>
        <end position="162"/>
    </location>
</feature>
<dbReference type="InterPro" id="IPR013083">
    <property type="entry name" value="Znf_RING/FYVE/PHD"/>
</dbReference>
<dbReference type="SUPFAM" id="SSF57850">
    <property type="entry name" value="RING/U-box"/>
    <property type="match status" value="1"/>
</dbReference>
<dbReference type="CDD" id="cd19757">
    <property type="entry name" value="Bbox1"/>
    <property type="match status" value="1"/>
</dbReference>
<evidence type="ECO:0000256" key="5">
    <source>
        <dbReference type="PROSITE-ProRule" id="PRU00024"/>
    </source>
</evidence>
<dbReference type="PROSITE" id="PS00518">
    <property type="entry name" value="ZF_RING_1"/>
    <property type="match status" value="1"/>
</dbReference>
<evidence type="ECO:0000256" key="7">
    <source>
        <dbReference type="SAM" id="MobiDB-lite"/>
    </source>
</evidence>
<keyword evidence="1" id="KW-0479">Metal-binding</keyword>
<evidence type="ECO:0000256" key="1">
    <source>
        <dbReference type="ARBA" id="ARBA00022723"/>
    </source>
</evidence>
<evidence type="ECO:0000256" key="4">
    <source>
        <dbReference type="ARBA" id="ARBA00022833"/>
    </source>
</evidence>
<proteinExistence type="predicted"/>
<dbReference type="PANTHER" id="PTHR25462:SF291">
    <property type="entry name" value="E3 UBIQUITIN-PROTEIN LIGASE TRIM45"/>
    <property type="match status" value="1"/>
</dbReference>
<evidence type="ECO:0000313" key="11">
    <source>
        <dbReference type="Proteomes" id="UP000762676"/>
    </source>
</evidence>
<feature type="region of interest" description="Disordered" evidence="7">
    <location>
        <begin position="180"/>
        <end position="204"/>
    </location>
</feature>
<reference evidence="10 11" key="1">
    <citation type="journal article" date="2021" name="Elife">
        <title>Chloroplast acquisition without the gene transfer in kleptoplastic sea slugs, Plakobranchus ocellatus.</title>
        <authorList>
            <person name="Maeda T."/>
            <person name="Takahashi S."/>
            <person name="Yoshida T."/>
            <person name="Shimamura S."/>
            <person name="Takaki Y."/>
            <person name="Nagai Y."/>
            <person name="Toyoda A."/>
            <person name="Suzuki Y."/>
            <person name="Arimoto A."/>
            <person name="Ishii H."/>
            <person name="Satoh N."/>
            <person name="Nishiyama T."/>
            <person name="Hasebe M."/>
            <person name="Maruyama T."/>
            <person name="Minagawa J."/>
            <person name="Obokata J."/>
            <person name="Shigenobu S."/>
        </authorList>
    </citation>
    <scope>NUCLEOTIDE SEQUENCE [LARGE SCALE GENOMIC DNA]</scope>
</reference>
<evidence type="ECO:0000256" key="3">
    <source>
        <dbReference type="ARBA" id="ARBA00022771"/>
    </source>
</evidence>
<dbReference type="PROSITE" id="PS50119">
    <property type="entry name" value="ZF_BBOX"/>
    <property type="match status" value="2"/>
</dbReference>
<dbReference type="Gene3D" id="2.120.10.30">
    <property type="entry name" value="TolB, C-terminal domain"/>
    <property type="match status" value="1"/>
</dbReference>
<feature type="compositionally biased region" description="Low complexity" evidence="7">
    <location>
        <begin position="180"/>
        <end position="190"/>
    </location>
</feature>
<dbReference type="Gene3D" id="3.30.40.10">
    <property type="entry name" value="Zinc/RING finger domain, C3HC4 (zinc finger)"/>
    <property type="match status" value="1"/>
</dbReference>
<feature type="repeat" description="NHL" evidence="6">
    <location>
        <begin position="948"/>
        <end position="988"/>
    </location>
</feature>
<feature type="compositionally biased region" description="Polar residues" evidence="7">
    <location>
        <begin position="95"/>
        <end position="105"/>
    </location>
</feature>
<accession>A0AAV4GUG6</accession>
<keyword evidence="4" id="KW-0862">Zinc</keyword>
<dbReference type="GO" id="GO:0008270">
    <property type="term" value="F:zinc ion binding"/>
    <property type="evidence" value="ECO:0007669"/>
    <property type="project" value="UniProtKB-KW"/>
</dbReference>
<dbReference type="InterPro" id="IPR000315">
    <property type="entry name" value="Znf_B-box"/>
</dbReference>
<feature type="compositionally biased region" description="Low complexity" evidence="7">
    <location>
        <begin position="134"/>
        <end position="162"/>
    </location>
</feature>
<dbReference type="PROSITE" id="PS51125">
    <property type="entry name" value="NHL"/>
    <property type="match status" value="3"/>
</dbReference>
<feature type="region of interest" description="Disordered" evidence="7">
    <location>
        <begin position="297"/>
        <end position="330"/>
    </location>
</feature>